<comment type="caution">
    <text evidence="1">The sequence shown here is derived from an EMBL/GenBank/DDBJ whole genome shotgun (WGS) entry which is preliminary data.</text>
</comment>
<name>A0AC61YBY9_9FLAO</name>
<organism evidence="1 2">
    <name type="scientific">Mesonia oceanica</name>
    <dbReference type="NCBI Taxonomy" id="2687242"/>
    <lineage>
        <taxon>Bacteria</taxon>
        <taxon>Pseudomonadati</taxon>
        <taxon>Bacteroidota</taxon>
        <taxon>Flavobacteriia</taxon>
        <taxon>Flavobacteriales</taxon>
        <taxon>Flavobacteriaceae</taxon>
        <taxon>Mesonia</taxon>
    </lineage>
</organism>
<evidence type="ECO:0000313" key="1">
    <source>
        <dbReference type="EMBL" id="VVV01780.1"/>
    </source>
</evidence>
<gene>
    <name evidence="1" type="ORF">FVB9532_03074</name>
</gene>
<dbReference type="Proteomes" id="UP000356253">
    <property type="component" value="Unassembled WGS sequence"/>
</dbReference>
<evidence type="ECO:0000313" key="2">
    <source>
        <dbReference type="Proteomes" id="UP000356253"/>
    </source>
</evidence>
<keyword evidence="2" id="KW-1185">Reference proteome</keyword>
<dbReference type="EMBL" id="CABVMM010000012">
    <property type="protein sequence ID" value="VVV01780.1"/>
    <property type="molecule type" value="Genomic_DNA"/>
</dbReference>
<protein>
    <submittedName>
        <fullName evidence="1">Uncharacterized protein</fullName>
    </submittedName>
</protein>
<accession>A0AC61YBY9</accession>
<sequence>MLKDSHFSLNALLFYCFQKFKPLSLIILCCALWSCGAGKASKSAIIQFNYLDDYIIPENLYFENTEIGGLSGIDFDGENYYVVCDNSSKPRFYQIQIKTHQEKIDTIIFDKLIQLQHKSDFIKKNKFDLESILFNAEKNQFVLSSEGSIKNKKNPSIITVDAEGNYLSHYPLPSYFKVEGKQQPRSNRVFESLSHAIHKKGIWTATEFPLTEDGPKPKLYRTKSPVRFTFFNEKQEAEFQFSYLLAPIQKIPYLPFSINGVTDILEIAPKQFLVLERAFSAGRGNRTYSGLLFLADASKATNTLDVEHLKGKMKKEIRPAEKKLVFNFKQIRKKLQGKRIDNLEGICFGPKLPNGNSTIFVISDNNFNSFAPHLNQVIWLEMVWK</sequence>
<proteinExistence type="predicted"/>
<reference evidence="1" key="1">
    <citation type="submission" date="2019-09" db="EMBL/GenBank/DDBJ databases">
        <authorList>
            <person name="Rodrigo-Torres L."/>
            <person name="Arahal R. D."/>
            <person name="Lucena T."/>
        </authorList>
    </citation>
    <scope>NUCLEOTIDE SEQUENCE</scope>
    <source>
        <strain evidence="1">ISS653</strain>
    </source>
</reference>